<dbReference type="STRING" id="1577474.GA0111570_103312"/>
<dbReference type="Proteomes" id="UP000199086">
    <property type="component" value="Unassembled WGS sequence"/>
</dbReference>
<evidence type="ECO:0000313" key="5">
    <source>
        <dbReference type="EMBL" id="SDB81606.1"/>
    </source>
</evidence>
<dbReference type="InterPro" id="IPR015426">
    <property type="entry name" value="Acetylaldehyde_DH_C"/>
</dbReference>
<evidence type="ECO:0000256" key="2">
    <source>
        <dbReference type="ARBA" id="ARBA00023027"/>
    </source>
</evidence>
<dbReference type="PIRSF" id="PIRSF015689">
    <property type="entry name" value="Actaldh_dh_actl"/>
    <property type="match status" value="1"/>
</dbReference>
<name>A0A1G6GKA4_9ACTN</name>
<dbReference type="Pfam" id="PF01118">
    <property type="entry name" value="Semialdhyde_dh"/>
    <property type="match status" value="1"/>
</dbReference>
<feature type="binding site" evidence="3">
    <location>
        <begin position="11"/>
        <end position="14"/>
    </location>
    <ligand>
        <name>NAD(+)</name>
        <dbReference type="ChEBI" id="CHEBI:57540"/>
    </ligand>
</feature>
<evidence type="ECO:0000259" key="4">
    <source>
        <dbReference type="SMART" id="SM00859"/>
    </source>
</evidence>
<proteinExistence type="inferred from homology"/>
<feature type="binding site" evidence="3">
    <location>
        <position position="266"/>
    </location>
    <ligand>
        <name>NAD(+)</name>
        <dbReference type="ChEBI" id="CHEBI:57540"/>
    </ligand>
</feature>
<dbReference type="GO" id="GO:0051287">
    <property type="term" value="F:NAD binding"/>
    <property type="evidence" value="ECO:0007669"/>
    <property type="project" value="UniProtKB-UniRule"/>
</dbReference>
<dbReference type="InterPro" id="IPR036291">
    <property type="entry name" value="NAD(P)-bd_dom_sf"/>
</dbReference>
<organism evidence="5 6">
    <name type="scientific">Raineyella antarctica</name>
    <dbReference type="NCBI Taxonomy" id="1577474"/>
    <lineage>
        <taxon>Bacteria</taxon>
        <taxon>Bacillati</taxon>
        <taxon>Actinomycetota</taxon>
        <taxon>Actinomycetes</taxon>
        <taxon>Propionibacteriales</taxon>
        <taxon>Propionibacteriaceae</taxon>
        <taxon>Raineyella</taxon>
    </lineage>
</organism>
<dbReference type="Gene3D" id="3.40.50.720">
    <property type="entry name" value="NAD(P)-binding Rossmann-like Domain"/>
    <property type="match status" value="1"/>
</dbReference>
<evidence type="ECO:0000313" key="6">
    <source>
        <dbReference type="Proteomes" id="UP000199086"/>
    </source>
</evidence>
<dbReference type="NCBIfam" id="NF006157">
    <property type="entry name" value="PRK08300.1"/>
    <property type="match status" value="1"/>
</dbReference>
<dbReference type="InterPro" id="IPR003361">
    <property type="entry name" value="Acetaldehyde_dehydrogenase"/>
</dbReference>
<dbReference type="EMBL" id="FMYF01000003">
    <property type="protein sequence ID" value="SDB81606.1"/>
    <property type="molecule type" value="Genomic_DNA"/>
</dbReference>
<dbReference type="SUPFAM" id="SSF51735">
    <property type="entry name" value="NAD(P)-binding Rossmann-fold domains"/>
    <property type="match status" value="1"/>
</dbReference>
<keyword evidence="3" id="KW-0058">Aromatic hydrocarbons catabolism</keyword>
<dbReference type="RefSeq" id="WP_092607985.1">
    <property type="nucleotide sequence ID" value="NZ_FMYF01000003.1"/>
</dbReference>
<dbReference type="SMART" id="SM00859">
    <property type="entry name" value="Semialdhyde_dh"/>
    <property type="match status" value="1"/>
</dbReference>
<dbReference type="CDD" id="cd23933">
    <property type="entry name" value="ALDH_C"/>
    <property type="match status" value="1"/>
</dbReference>
<accession>A0A1G6GKA4</accession>
<dbReference type="GO" id="GO:0008774">
    <property type="term" value="F:acetaldehyde dehydrogenase (acetylating) activity"/>
    <property type="evidence" value="ECO:0007669"/>
    <property type="project" value="UniProtKB-UniRule"/>
</dbReference>
<keyword evidence="6" id="KW-1185">Reference proteome</keyword>
<dbReference type="HAMAP" id="MF_01657">
    <property type="entry name" value="Ac_ald_DH_ac"/>
    <property type="match status" value="1"/>
</dbReference>
<comment type="catalytic activity">
    <reaction evidence="3">
        <text>acetaldehyde + NAD(+) + CoA = acetyl-CoA + NADH + H(+)</text>
        <dbReference type="Rhea" id="RHEA:23288"/>
        <dbReference type="ChEBI" id="CHEBI:15343"/>
        <dbReference type="ChEBI" id="CHEBI:15378"/>
        <dbReference type="ChEBI" id="CHEBI:57287"/>
        <dbReference type="ChEBI" id="CHEBI:57288"/>
        <dbReference type="ChEBI" id="CHEBI:57540"/>
        <dbReference type="ChEBI" id="CHEBI:57945"/>
        <dbReference type="EC" id="1.2.1.10"/>
    </reaction>
</comment>
<reference evidence="5 6" key="1">
    <citation type="submission" date="2016-06" db="EMBL/GenBank/DDBJ databases">
        <authorList>
            <person name="Olsen C.W."/>
            <person name="Carey S."/>
            <person name="Hinshaw L."/>
            <person name="Karasin A.I."/>
        </authorList>
    </citation>
    <scope>NUCLEOTIDE SEQUENCE [LARGE SCALE GENOMIC DNA]</scope>
    <source>
        <strain evidence="5 6">LZ-22</strain>
    </source>
</reference>
<dbReference type="AlphaFoldDB" id="A0A1G6GKA4"/>
<dbReference type="Gene3D" id="3.30.360.10">
    <property type="entry name" value="Dihydrodipicolinate Reductase, domain 2"/>
    <property type="match status" value="1"/>
</dbReference>
<feature type="binding site" evidence="3">
    <location>
        <begin position="157"/>
        <end position="165"/>
    </location>
    <ligand>
        <name>NAD(+)</name>
        <dbReference type="ChEBI" id="CHEBI:57540"/>
    </ligand>
</feature>
<dbReference type="EC" id="1.2.1.10" evidence="3"/>
<keyword evidence="3" id="KW-0560">Oxidoreductase</keyword>
<evidence type="ECO:0000256" key="1">
    <source>
        <dbReference type="ARBA" id="ARBA00009244"/>
    </source>
</evidence>
<keyword evidence="2 3" id="KW-0520">NAD</keyword>
<comment type="similarity">
    <text evidence="1 3">Belongs to the acetaldehyde dehydrogenase family.</text>
</comment>
<feature type="domain" description="Semialdehyde dehydrogenase NAD-binding" evidence="4">
    <location>
        <begin position="5"/>
        <end position="118"/>
    </location>
</feature>
<dbReference type="Pfam" id="PF09290">
    <property type="entry name" value="AcetDehyd-dimer"/>
    <property type="match status" value="1"/>
</dbReference>
<sequence length="301" mass="32000">MPKLKAAIVGSGNIGTDMMYKLLRSPLVEPVYMVGIDPTSEGLQRARKMGLEASHEGIDWLLGRNELPDLVFEATSAKIHAAAAPRYLEAGIRAIDMTPASVGPYVVPAVNLHEHLDAPNVNMISCAGQATIPLLWAINQAADVEYGEIVAALASKSAGPGTRQNLSEFNEKTSRALAKVAGADRTKAIAIINPAEPPMNMRDTVYAQVRRPDAEAIERAVLDVVAEVQRYVPGYTLKMIDVDGDLVTVMVEVVGAGDYLPTYAGNLDIITAAAARVADVIAEKTLAEKSLASTSLNGALR</sequence>
<dbReference type="NCBIfam" id="TIGR03215">
    <property type="entry name" value="ac_ald_DH_ac"/>
    <property type="match status" value="1"/>
</dbReference>
<dbReference type="OrthoDB" id="9786743at2"/>
<protein>
    <recommendedName>
        <fullName evidence="3">Acetaldehyde dehydrogenase</fullName>
        <ecNumber evidence="3">1.2.1.10</ecNumber>
    </recommendedName>
    <alternativeName>
        <fullName evidence="3">Acetaldehyde dehydrogenase [acetylating]</fullName>
    </alternativeName>
</protein>
<evidence type="ECO:0000256" key="3">
    <source>
        <dbReference type="HAMAP-Rule" id="MF_01657"/>
    </source>
</evidence>
<dbReference type="InterPro" id="IPR000534">
    <property type="entry name" value="Semialdehyde_DH_NAD-bd"/>
</dbReference>
<feature type="active site" description="Acyl-thioester intermediate" evidence="3">
    <location>
        <position position="126"/>
    </location>
</feature>
<dbReference type="SUPFAM" id="SSF55347">
    <property type="entry name" value="Glyceraldehyde-3-phosphate dehydrogenase-like, C-terminal domain"/>
    <property type="match status" value="1"/>
</dbReference>
<gene>
    <name evidence="5" type="ORF">GA0111570_103312</name>
</gene>